<proteinExistence type="predicted"/>
<protein>
    <submittedName>
        <fullName evidence="1">Uncharacterized protein</fullName>
    </submittedName>
</protein>
<dbReference type="EMBL" id="FUKI01000121">
    <property type="protein sequence ID" value="SJM93675.1"/>
    <property type="molecule type" value="Genomic_DNA"/>
</dbReference>
<dbReference type="AlphaFoldDB" id="A0A1R4HBR2"/>
<keyword evidence="2" id="KW-1185">Reference proteome</keyword>
<evidence type="ECO:0000313" key="1">
    <source>
        <dbReference type="EMBL" id="SJM93675.1"/>
    </source>
</evidence>
<accession>A0A1R4HBR2</accession>
<dbReference type="Proteomes" id="UP000195667">
    <property type="component" value="Unassembled WGS sequence"/>
</dbReference>
<name>A0A1R4HBR2_9GAMM</name>
<reference evidence="2" key="1">
    <citation type="submission" date="2017-02" db="EMBL/GenBank/DDBJ databases">
        <authorList>
            <person name="Daims H."/>
        </authorList>
    </citation>
    <scope>NUCLEOTIDE SEQUENCE [LARGE SCALE GENOMIC DNA]</scope>
</reference>
<sequence length="305" mass="33827">MKTLYNGFEDILEMDKTDIRFADNLGIGEHQLTYGVSLNNTPTVQDLWNTIAWGFPYTGSGMQPGVGAGALIDGGLDSQVGGATVYTMIDNLLYLEAGAYGSFSDTLQRGFGIGVGDRNSLDGPAPYWRVALQHDWKGHFFALGHYGMMADVCPHRDCSKGTNQFTDLAFDATYQYMANPKHIFEAKTTYIYEDQKLNADGALPSDQNTYLATYKMNAAYTFDQTYGVTFGYNKINGSPIDGSHPNSEYFTAELVYVPFGKSTSYLNPWLNLRTSLQYIGYTQANGTSTYSHDNNTFMLNGWLAF</sequence>
<evidence type="ECO:0000313" key="2">
    <source>
        <dbReference type="Proteomes" id="UP000195667"/>
    </source>
</evidence>
<dbReference type="RefSeq" id="WP_176371103.1">
    <property type="nucleotide sequence ID" value="NZ_FUKI01000121.1"/>
</dbReference>
<organism evidence="1 2">
    <name type="scientific">Crenothrix polyspora</name>
    <dbReference type="NCBI Taxonomy" id="360316"/>
    <lineage>
        <taxon>Bacteria</taxon>
        <taxon>Pseudomonadati</taxon>
        <taxon>Pseudomonadota</taxon>
        <taxon>Gammaproteobacteria</taxon>
        <taxon>Methylococcales</taxon>
        <taxon>Crenotrichaceae</taxon>
        <taxon>Crenothrix</taxon>
    </lineage>
</organism>
<gene>
    <name evidence="1" type="ORF">CRENPOLYSF1_450030</name>
</gene>